<dbReference type="PANTHER" id="PTHR11575">
    <property type="entry name" value="5'-NUCLEOTIDASE-RELATED"/>
    <property type="match status" value="1"/>
</dbReference>
<keyword evidence="3" id="KW-1185">Reference proteome</keyword>
<dbReference type="PROSITE" id="PS51257">
    <property type="entry name" value="PROKAR_LIPOPROTEIN"/>
    <property type="match status" value="1"/>
</dbReference>
<organism evidence="2 3">
    <name type="scientific">Phocaeicola coprocola</name>
    <dbReference type="NCBI Taxonomy" id="310298"/>
    <lineage>
        <taxon>Bacteria</taxon>
        <taxon>Pseudomonadati</taxon>
        <taxon>Bacteroidota</taxon>
        <taxon>Bacteroidia</taxon>
        <taxon>Bacteroidales</taxon>
        <taxon>Bacteroidaceae</taxon>
        <taxon>Phocaeicola</taxon>
    </lineage>
</organism>
<dbReference type="PRINTS" id="PR01607">
    <property type="entry name" value="APYRASEFAMLY"/>
</dbReference>
<comment type="caution">
    <text evidence="2">The sequence shown here is derived from an EMBL/GenBank/DDBJ whole genome shotgun (WGS) entry which is preliminary data.</text>
</comment>
<dbReference type="PANTHER" id="PTHR11575:SF24">
    <property type="entry name" value="5'-NUCLEOTIDASE"/>
    <property type="match status" value="1"/>
</dbReference>
<dbReference type="AlphaFoldDB" id="A0A412GX93"/>
<sequence length="251" mass="27546">MKKHVFYTLLAGSFIFTACNSSYSLVSVEGGRVPITSVYDEQQDQAAWRILQPYRAKIDSLMTPVIGHSARKLEAYRPESPLSNLMADILCEGAKSKLGISVDVGVMNVGGIRNILNEGDITFGSIYEISPFQNALSVVVLKGEDLLELFQQIAAVHGEGLSGARLVISKDGRLLRAEVGGKPVDPAKEYRVATIDYLAEGNDRMEAFKKATSRTEPQDAVLRDLFIDYVKQCEAKGVFVNAEIEGRIVEQ</sequence>
<evidence type="ECO:0000313" key="3">
    <source>
        <dbReference type="Proteomes" id="UP000285864"/>
    </source>
</evidence>
<feature type="domain" description="5'-Nucleotidase C-terminal" evidence="1">
    <location>
        <begin position="65"/>
        <end position="209"/>
    </location>
</feature>
<proteinExistence type="predicted"/>
<dbReference type="Gene3D" id="3.90.780.10">
    <property type="entry name" value="5'-Nucleotidase, C-terminal domain"/>
    <property type="match status" value="1"/>
</dbReference>
<dbReference type="InterPro" id="IPR008334">
    <property type="entry name" value="5'-Nucleotdase_C"/>
</dbReference>
<evidence type="ECO:0000313" key="2">
    <source>
        <dbReference type="EMBL" id="RGR99580.1"/>
    </source>
</evidence>
<dbReference type="GO" id="GO:0009166">
    <property type="term" value="P:nucleotide catabolic process"/>
    <property type="evidence" value="ECO:0007669"/>
    <property type="project" value="InterPro"/>
</dbReference>
<protein>
    <submittedName>
        <fullName evidence="2">5'-nucleotidase</fullName>
    </submittedName>
</protein>
<dbReference type="Proteomes" id="UP000285864">
    <property type="component" value="Unassembled WGS sequence"/>
</dbReference>
<dbReference type="GO" id="GO:0016787">
    <property type="term" value="F:hydrolase activity"/>
    <property type="evidence" value="ECO:0007669"/>
    <property type="project" value="InterPro"/>
</dbReference>
<accession>A0A412GX93</accession>
<dbReference type="RefSeq" id="WP_007564835.1">
    <property type="nucleotide sequence ID" value="NZ_CABKNL010000089.1"/>
</dbReference>
<dbReference type="InterPro" id="IPR006179">
    <property type="entry name" value="5_nucleotidase/apyrase"/>
</dbReference>
<evidence type="ECO:0000259" key="1">
    <source>
        <dbReference type="Pfam" id="PF02872"/>
    </source>
</evidence>
<dbReference type="InterPro" id="IPR036907">
    <property type="entry name" value="5'-Nucleotdase_C_sf"/>
</dbReference>
<reference evidence="2 3" key="1">
    <citation type="submission" date="2018-08" db="EMBL/GenBank/DDBJ databases">
        <title>A genome reference for cultivated species of the human gut microbiota.</title>
        <authorList>
            <person name="Zou Y."/>
            <person name="Xue W."/>
            <person name="Luo G."/>
        </authorList>
    </citation>
    <scope>NUCLEOTIDE SEQUENCE [LARGE SCALE GENOMIC DNA]</scope>
    <source>
        <strain evidence="2 3">AF24-2</strain>
    </source>
</reference>
<name>A0A412GX93_9BACT</name>
<gene>
    <name evidence="2" type="ORF">DWY20_02040</name>
</gene>
<dbReference type="SUPFAM" id="SSF55816">
    <property type="entry name" value="5'-nucleotidase (syn. UDP-sugar hydrolase), C-terminal domain"/>
    <property type="match status" value="1"/>
</dbReference>
<dbReference type="EMBL" id="QRUU01000005">
    <property type="protein sequence ID" value="RGR99580.1"/>
    <property type="molecule type" value="Genomic_DNA"/>
</dbReference>
<dbReference type="Pfam" id="PF02872">
    <property type="entry name" value="5_nucleotid_C"/>
    <property type="match status" value="1"/>
</dbReference>